<feature type="domain" description="Resolvase/invertase-type recombinase catalytic" evidence="1">
    <location>
        <begin position="13"/>
        <end position="97"/>
    </location>
</feature>
<dbReference type="Pfam" id="PF07508">
    <property type="entry name" value="Recombinase"/>
    <property type="match status" value="1"/>
</dbReference>
<dbReference type="PROSITE" id="PS51736">
    <property type="entry name" value="RECOMBINASES_3"/>
    <property type="match status" value="1"/>
</dbReference>
<accession>A0A644WKJ0</accession>
<dbReference type="AlphaFoldDB" id="A0A644WKJ0"/>
<dbReference type="InterPro" id="IPR036162">
    <property type="entry name" value="Resolvase-like_N_sf"/>
</dbReference>
<dbReference type="EMBL" id="VSSQ01001026">
    <property type="protein sequence ID" value="MPM04290.1"/>
    <property type="molecule type" value="Genomic_DNA"/>
</dbReference>
<dbReference type="Gene3D" id="3.40.50.1390">
    <property type="entry name" value="Resolvase, N-terminal catalytic domain"/>
    <property type="match status" value="1"/>
</dbReference>
<reference evidence="3" key="1">
    <citation type="submission" date="2019-08" db="EMBL/GenBank/DDBJ databases">
        <authorList>
            <person name="Kucharzyk K."/>
            <person name="Murdoch R.W."/>
            <person name="Higgins S."/>
            <person name="Loffler F."/>
        </authorList>
    </citation>
    <scope>NUCLEOTIDE SEQUENCE</scope>
</reference>
<dbReference type="PANTHER" id="PTHR30461">
    <property type="entry name" value="DNA-INVERTASE FROM LAMBDOID PROPHAGE"/>
    <property type="match status" value="1"/>
</dbReference>
<evidence type="ECO:0000259" key="1">
    <source>
        <dbReference type="PROSITE" id="PS51736"/>
    </source>
</evidence>
<proteinExistence type="predicted"/>
<dbReference type="SMART" id="SM00857">
    <property type="entry name" value="Resolvase"/>
    <property type="match status" value="1"/>
</dbReference>
<feature type="domain" description="Recombinase" evidence="2">
    <location>
        <begin position="168"/>
        <end position="312"/>
    </location>
</feature>
<dbReference type="InterPro" id="IPR025378">
    <property type="entry name" value="DUF4368"/>
</dbReference>
<dbReference type="InterPro" id="IPR025827">
    <property type="entry name" value="Zn_ribbon_recom_dom"/>
</dbReference>
<dbReference type="Pfam" id="PF13408">
    <property type="entry name" value="Zn_ribbon_recom"/>
    <property type="match status" value="1"/>
</dbReference>
<dbReference type="Pfam" id="PF14287">
    <property type="entry name" value="DUF4368"/>
    <property type="match status" value="1"/>
</dbReference>
<dbReference type="PANTHER" id="PTHR30461:SF23">
    <property type="entry name" value="DNA RECOMBINASE-RELATED"/>
    <property type="match status" value="1"/>
</dbReference>
<protein>
    <submittedName>
        <fullName evidence="3">Uncharacterized protein</fullName>
    </submittedName>
</protein>
<sequence length="570" mass="65241">MKQSSNRKHTADTAALYCRLSRDDNMDCESNSITNQKKILQKVAKEKGYTETLFFVDDGISGATLDRPGFQQMIKVIEAGYISAVIVKDLSRLGRDYLKVGYYTEEFFPQHDVRLIAVSDGVDSEEGDNEFTPFRNIMNEWYAKDISKKRRIVNKLKGNSGIPLSAPPYGYMKNPDDPKHWVIDPEAAAVVRRIYRMALDGYGLAETATALGQDGIFTPTHYWQIKGIGRGGSKSTLEPTKWGHTTIRKILELQEYCGDVINFKTYSKSYKMKTRIENPDENRAIFLNVHEAVIDRETWEKVQSMKSGTRRKRPAVTQERSIFSGLLKCPECGANLNFHFNQGNHDIKFFSCANHNSGLRKCSSTHYIRLDFLEQVVMQELRRLTQFADDYEEDFVKAIMGHSAKVAQNDRDRKQRELDGLLARDKELDIIFERLYEDNVSGKIEDVRFSKMSKRYEQEQGENAVKIKALKTELKKSGGQQLTTDLFLDTVRRYTGAQMLTQCMVIELFDHIDVYHAEKQEDGITTQQVVIHYNCIGAFEVPDRKDIPEVDVIMETRKGVAVSYTPAQIA</sequence>
<gene>
    <name evidence="3" type="ORF">SDC9_50566</name>
</gene>
<dbReference type="CDD" id="cd03770">
    <property type="entry name" value="SR_TndX_transposase"/>
    <property type="match status" value="1"/>
</dbReference>
<dbReference type="InterPro" id="IPR006119">
    <property type="entry name" value="Resolv_N"/>
</dbReference>
<dbReference type="InterPro" id="IPR050639">
    <property type="entry name" value="SSR_resolvase"/>
</dbReference>
<dbReference type="PROSITE" id="PS51737">
    <property type="entry name" value="RECOMBINASE_DNA_BIND"/>
    <property type="match status" value="1"/>
</dbReference>
<evidence type="ECO:0000313" key="3">
    <source>
        <dbReference type="EMBL" id="MPM04290.1"/>
    </source>
</evidence>
<dbReference type="GO" id="GO:0003677">
    <property type="term" value="F:DNA binding"/>
    <property type="evidence" value="ECO:0007669"/>
    <property type="project" value="InterPro"/>
</dbReference>
<dbReference type="Pfam" id="PF00239">
    <property type="entry name" value="Resolvase"/>
    <property type="match status" value="1"/>
</dbReference>
<dbReference type="SUPFAM" id="SSF53041">
    <property type="entry name" value="Resolvase-like"/>
    <property type="match status" value="1"/>
</dbReference>
<dbReference type="InterPro" id="IPR011109">
    <property type="entry name" value="DNA_bind_recombinase_dom"/>
</dbReference>
<evidence type="ECO:0000259" key="2">
    <source>
        <dbReference type="PROSITE" id="PS51737"/>
    </source>
</evidence>
<organism evidence="3">
    <name type="scientific">bioreactor metagenome</name>
    <dbReference type="NCBI Taxonomy" id="1076179"/>
    <lineage>
        <taxon>unclassified sequences</taxon>
        <taxon>metagenomes</taxon>
        <taxon>ecological metagenomes</taxon>
    </lineage>
</organism>
<name>A0A644WKJ0_9ZZZZ</name>
<comment type="caution">
    <text evidence="3">The sequence shown here is derived from an EMBL/GenBank/DDBJ whole genome shotgun (WGS) entry which is preliminary data.</text>
</comment>
<dbReference type="GO" id="GO:0000150">
    <property type="term" value="F:DNA strand exchange activity"/>
    <property type="evidence" value="ECO:0007669"/>
    <property type="project" value="InterPro"/>
</dbReference>
<dbReference type="Gene3D" id="3.90.1750.20">
    <property type="entry name" value="Putative Large Serine Recombinase, Chain B, Domain 2"/>
    <property type="match status" value="1"/>
</dbReference>
<dbReference type="InterPro" id="IPR038109">
    <property type="entry name" value="DNA_bind_recomb_sf"/>
</dbReference>